<keyword evidence="2" id="KW-1185">Reference proteome</keyword>
<evidence type="ECO:0000313" key="2">
    <source>
        <dbReference type="Proteomes" id="UP001596012"/>
    </source>
</evidence>
<dbReference type="Proteomes" id="UP001596012">
    <property type="component" value="Unassembled WGS sequence"/>
</dbReference>
<gene>
    <name evidence="1" type="ORF">ACFPH6_24980</name>
</gene>
<dbReference type="RefSeq" id="WP_386345259.1">
    <property type="nucleotide sequence ID" value="NZ_JBHSFG010000044.1"/>
</dbReference>
<protein>
    <submittedName>
        <fullName evidence="1">Uncharacterized protein</fullName>
    </submittedName>
</protein>
<dbReference type="EMBL" id="JBHSFG010000044">
    <property type="protein sequence ID" value="MFC4467744.1"/>
    <property type="molecule type" value="Genomic_DNA"/>
</dbReference>
<sequence length="81" mass="8350">AAALRLLLGSEEAVAEADAAYEACLRRRGRGAEAAAAQAADAAGRRTAELLLRQRLGELHAARQRGAMARPAAGRLSVDAA</sequence>
<accession>A0ABV8YUJ9</accession>
<comment type="caution">
    <text evidence="1">The sequence shown here is derived from an EMBL/GenBank/DDBJ whole genome shotgun (WGS) entry which is preliminary data.</text>
</comment>
<name>A0ABV8YUJ9_9ACTN</name>
<organism evidence="1 2">
    <name type="scientific">Streptomyces xiangluensis</name>
    <dbReference type="NCBI Taxonomy" id="2665720"/>
    <lineage>
        <taxon>Bacteria</taxon>
        <taxon>Bacillati</taxon>
        <taxon>Actinomycetota</taxon>
        <taxon>Actinomycetes</taxon>
        <taxon>Kitasatosporales</taxon>
        <taxon>Streptomycetaceae</taxon>
        <taxon>Streptomyces</taxon>
    </lineage>
</organism>
<evidence type="ECO:0000313" key="1">
    <source>
        <dbReference type="EMBL" id="MFC4467744.1"/>
    </source>
</evidence>
<feature type="non-terminal residue" evidence="1">
    <location>
        <position position="1"/>
    </location>
</feature>
<reference evidence="2" key="1">
    <citation type="journal article" date="2019" name="Int. J. Syst. Evol. Microbiol.">
        <title>The Global Catalogue of Microorganisms (GCM) 10K type strain sequencing project: providing services to taxonomists for standard genome sequencing and annotation.</title>
        <authorList>
            <consortium name="The Broad Institute Genomics Platform"/>
            <consortium name="The Broad Institute Genome Sequencing Center for Infectious Disease"/>
            <person name="Wu L."/>
            <person name="Ma J."/>
        </authorList>
    </citation>
    <scope>NUCLEOTIDE SEQUENCE [LARGE SCALE GENOMIC DNA]</scope>
    <source>
        <strain evidence="2">DT43</strain>
    </source>
</reference>
<proteinExistence type="predicted"/>